<protein>
    <recommendedName>
        <fullName evidence="2">AAA+ ATPase lid domain-containing protein</fullName>
    </recommendedName>
</protein>
<comment type="caution">
    <text evidence="3">The sequence shown here is derived from an EMBL/GenBank/DDBJ whole genome shotgun (WGS) entry which is preliminary data.</text>
</comment>
<dbReference type="Pfam" id="PF23232">
    <property type="entry name" value="AAA_lid_13"/>
    <property type="match status" value="1"/>
</dbReference>
<feature type="region of interest" description="Disordered" evidence="1">
    <location>
        <begin position="253"/>
        <end position="302"/>
    </location>
</feature>
<evidence type="ECO:0000313" key="3">
    <source>
        <dbReference type="EMBL" id="TGO38979.1"/>
    </source>
</evidence>
<reference evidence="3 4" key="1">
    <citation type="submission" date="2017-12" db="EMBL/GenBank/DDBJ databases">
        <title>Comparative genomics of Botrytis spp.</title>
        <authorList>
            <person name="Valero-Jimenez C.A."/>
            <person name="Tapia P."/>
            <person name="Veloso J."/>
            <person name="Silva-Moreno E."/>
            <person name="Staats M."/>
            <person name="Valdes J.H."/>
            <person name="Van Kan J.A.L."/>
        </authorList>
    </citation>
    <scope>NUCLEOTIDE SEQUENCE [LARGE SCALE GENOMIC DNA]</scope>
    <source>
        <strain evidence="3 4">Bh0001</strain>
    </source>
</reference>
<feature type="compositionally biased region" description="Polar residues" evidence="1">
    <location>
        <begin position="177"/>
        <end position="186"/>
    </location>
</feature>
<evidence type="ECO:0000259" key="2">
    <source>
        <dbReference type="Pfam" id="PF23232"/>
    </source>
</evidence>
<feature type="region of interest" description="Disordered" evidence="1">
    <location>
        <begin position="124"/>
        <end position="215"/>
    </location>
</feature>
<keyword evidence="4" id="KW-1185">Reference proteome</keyword>
<dbReference type="PANTHER" id="PTHR46411">
    <property type="entry name" value="FAMILY ATPASE, PUTATIVE-RELATED"/>
    <property type="match status" value="1"/>
</dbReference>
<dbReference type="AlphaFoldDB" id="A0A4Z1GTK9"/>
<name>A0A4Z1GTK9_9HELO</name>
<evidence type="ECO:0000256" key="1">
    <source>
        <dbReference type="SAM" id="MobiDB-lite"/>
    </source>
</evidence>
<proteinExistence type="predicted"/>
<dbReference type="PANTHER" id="PTHR46411:SF2">
    <property type="entry name" value="AAA+ ATPASE DOMAIN-CONTAINING PROTEIN"/>
    <property type="match status" value="1"/>
</dbReference>
<feature type="compositionally biased region" description="Polar residues" evidence="1">
    <location>
        <begin position="272"/>
        <end position="286"/>
    </location>
</feature>
<dbReference type="InterPro" id="IPR056599">
    <property type="entry name" value="AAA_lid_fung"/>
</dbReference>
<evidence type="ECO:0000313" key="4">
    <source>
        <dbReference type="Proteomes" id="UP000297814"/>
    </source>
</evidence>
<feature type="compositionally biased region" description="Basic and acidic residues" evidence="1">
    <location>
        <begin position="151"/>
        <end position="163"/>
    </location>
</feature>
<dbReference type="Proteomes" id="UP000297814">
    <property type="component" value="Unassembled WGS sequence"/>
</dbReference>
<organism evidence="3 4">
    <name type="scientific">Botrytis hyacinthi</name>
    <dbReference type="NCBI Taxonomy" id="278943"/>
    <lineage>
        <taxon>Eukaryota</taxon>
        <taxon>Fungi</taxon>
        <taxon>Dikarya</taxon>
        <taxon>Ascomycota</taxon>
        <taxon>Pezizomycotina</taxon>
        <taxon>Leotiomycetes</taxon>
        <taxon>Helotiales</taxon>
        <taxon>Sclerotiniaceae</taxon>
        <taxon>Botrytis</taxon>
    </lineage>
</organism>
<gene>
    <name evidence="3" type="ORF">BHYA_0063g00270</name>
</gene>
<feature type="domain" description="AAA+ ATPase lid" evidence="2">
    <location>
        <begin position="12"/>
        <end position="103"/>
    </location>
</feature>
<accession>A0A4Z1GTK9</accession>
<dbReference type="EMBL" id="PQXK01000063">
    <property type="protein sequence ID" value="TGO38979.1"/>
    <property type="molecule type" value="Genomic_DNA"/>
</dbReference>
<sequence>MNMQRVKDGFVKRKRNIKIDEADIGALARSYFDQYREGRWNGRQIRNAFQTALALAEYDAQGGGDSTSLTDNINKQVILRGSHFETVSEAYLGFVNYMKEVNHGVSMSKRALDMSYRDDEFGELKSPSWSGVEARRGGVPPIPLVTSNRRHPSDQNSRDDRRQQFARTMPSGIPVNNHEQSYQGNHYQDPGLNPNFSNSGDRRQPQPVELNRGNDFLQNAYSFREDPSDRRDFGRDYTTSSELGMSTVQYFSQPHQGPQALPTPDRMERNDSSNYPSYTSGPNTFGTDRRGFLPEDRYDNQSIGDKMNKERMLKDFKTQPVKVKTIR</sequence>
<feature type="compositionally biased region" description="Basic and acidic residues" evidence="1">
    <location>
        <begin position="287"/>
        <end position="299"/>
    </location>
</feature>